<evidence type="ECO:0000313" key="4">
    <source>
        <dbReference type="Proteomes" id="UP000887540"/>
    </source>
</evidence>
<evidence type="ECO:0000313" key="5">
    <source>
        <dbReference type="WBParaSite" id="ACRNAN_Path_1505.g5865.t1"/>
    </source>
</evidence>
<name>A0A914C1D2_9BILA</name>
<sequence>MKILNLRNNAFQRIEPSIAKELPGLVKLDLSGNKISVIEKNSFVGLTLLEELSLDNNQISEIHDGEFNGLKNLKTLNLANNKLAKITKNTFNGLDNLEILILKGNNLADVDWAAFSGLKKLRTLDLGTNQLTNIELRRLQNLQRLYLNNNSIQSLKNVVLRDLSNLVSLSLDRNSITRISDDDLSDLSQSGRLTSLSIVSNKISEIESRAFEHVHELSILSLQHNELTQLTSPTANGMVPFLRPLKKLKSLYLSNNKIAKIDADSLQGLVRLKEISLDHNNIRTVDTGAFHDIHLNKLFLNGNQLYYLPKGLFDEWNKNDIYAIDLSDNVWECVCSGGEEWLANWLHSVGEANTPQGKLGCLIEQCVPSTTDHPPWIIAIAIAFSTISVVCIIVIAFLLLQEGKRPRLPSFMNHIQRVPSDREKLISDHLAFPNPVTSIPDQVMPTRASIKLAGSSNNGTRKKVHFDDS</sequence>
<dbReference type="Gene3D" id="3.80.10.10">
    <property type="entry name" value="Ribonuclease Inhibitor"/>
    <property type="match status" value="2"/>
</dbReference>
<keyword evidence="3" id="KW-0472">Membrane</keyword>
<keyword evidence="4" id="KW-1185">Reference proteome</keyword>
<dbReference type="Pfam" id="PF13855">
    <property type="entry name" value="LRR_8"/>
    <property type="match status" value="4"/>
</dbReference>
<accession>A0A914C1D2</accession>
<evidence type="ECO:0000256" key="3">
    <source>
        <dbReference type="SAM" id="Phobius"/>
    </source>
</evidence>
<keyword evidence="3" id="KW-0812">Transmembrane</keyword>
<dbReference type="Proteomes" id="UP000887540">
    <property type="component" value="Unplaced"/>
</dbReference>
<dbReference type="PANTHER" id="PTHR24366:SF171">
    <property type="entry name" value="LEUCINE RICH REPEAT NEURONAL 4"/>
    <property type="match status" value="1"/>
</dbReference>
<keyword evidence="1" id="KW-0433">Leucine-rich repeat</keyword>
<evidence type="ECO:0000256" key="2">
    <source>
        <dbReference type="ARBA" id="ARBA00022737"/>
    </source>
</evidence>
<reference evidence="5" key="1">
    <citation type="submission" date="2022-11" db="UniProtKB">
        <authorList>
            <consortium name="WormBaseParasite"/>
        </authorList>
    </citation>
    <scope>IDENTIFICATION</scope>
</reference>
<dbReference type="InterPro" id="IPR003591">
    <property type="entry name" value="Leu-rich_rpt_typical-subtyp"/>
</dbReference>
<keyword evidence="3" id="KW-1133">Transmembrane helix</keyword>
<dbReference type="SMART" id="SM00365">
    <property type="entry name" value="LRR_SD22"/>
    <property type="match status" value="10"/>
</dbReference>
<protein>
    <submittedName>
        <fullName evidence="5">Uncharacterized protein</fullName>
    </submittedName>
</protein>
<dbReference type="InterPro" id="IPR032675">
    <property type="entry name" value="LRR_dom_sf"/>
</dbReference>
<organism evidence="4 5">
    <name type="scientific">Acrobeloides nanus</name>
    <dbReference type="NCBI Taxonomy" id="290746"/>
    <lineage>
        <taxon>Eukaryota</taxon>
        <taxon>Metazoa</taxon>
        <taxon>Ecdysozoa</taxon>
        <taxon>Nematoda</taxon>
        <taxon>Chromadorea</taxon>
        <taxon>Rhabditida</taxon>
        <taxon>Tylenchina</taxon>
        <taxon>Cephalobomorpha</taxon>
        <taxon>Cephaloboidea</taxon>
        <taxon>Cephalobidae</taxon>
        <taxon>Acrobeloides</taxon>
    </lineage>
</organism>
<proteinExistence type="predicted"/>
<dbReference type="WBParaSite" id="ACRNAN_Path_1505.g5865.t1">
    <property type="protein sequence ID" value="ACRNAN_Path_1505.g5865.t1"/>
    <property type="gene ID" value="ACRNAN_Path_1505.g5865"/>
</dbReference>
<feature type="transmembrane region" description="Helical" evidence="3">
    <location>
        <begin position="376"/>
        <end position="400"/>
    </location>
</feature>
<dbReference type="PROSITE" id="PS51450">
    <property type="entry name" value="LRR"/>
    <property type="match status" value="7"/>
</dbReference>
<dbReference type="FunFam" id="3.80.10.10:FF:001164">
    <property type="entry name" value="GH01279p"/>
    <property type="match status" value="1"/>
</dbReference>
<dbReference type="Pfam" id="PF00560">
    <property type="entry name" value="LRR_1"/>
    <property type="match status" value="1"/>
</dbReference>
<dbReference type="SMART" id="SM00369">
    <property type="entry name" value="LRR_TYP"/>
    <property type="match status" value="12"/>
</dbReference>
<dbReference type="PRINTS" id="PR00019">
    <property type="entry name" value="LEURICHRPT"/>
</dbReference>
<keyword evidence="2" id="KW-0677">Repeat</keyword>
<evidence type="ECO:0000256" key="1">
    <source>
        <dbReference type="ARBA" id="ARBA00022614"/>
    </source>
</evidence>
<dbReference type="InterPro" id="IPR001611">
    <property type="entry name" value="Leu-rich_rpt"/>
</dbReference>
<dbReference type="PANTHER" id="PTHR24366">
    <property type="entry name" value="IG(IMMUNOGLOBULIN) AND LRR(LEUCINE RICH REPEAT) DOMAINS"/>
    <property type="match status" value="1"/>
</dbReference>
<dbReference type="SUPFAM" id="SSF52058">
    <property type="entry name" value="L domain-like"/>
    <property type="match status" value="1"/>
</dbReference>
<dbReference type="AlphaFoldDB" id="A0A914C1D2"/>